<dbReference type="InterPro" id="IPR023155">
    <property type="entry name" value="Cyt_c-552/4"/>
</dbReference>
<dbReference type="Gene3D" id="3.90.10.10">
    <property type="entry name" value="Cytochrome C3"/>
    <property type="match status" value="1"/>
</dbReference>
<evidence type="ECO:0000313" key="5">
    <source>
        <dbReference type="Proteomes" id="UP000199527"/>
    </source>
</evidence>
<dbReference type="InterPro" id="IPR036280">
    <property type="entry name" value="Multihaem_cyt_sf"/>
</dbReference>
<keyword evidence="1 2" id="KW-0732">Signal</keyword>
<dbReference type="SUPFAM" id="SSF48695">
    <property type="entry name" value="Multiheme cytochromes"/>
    <property type="match status" value="1"/>
</dbReference>
<feature type="signal peptide" evidence="2">
    <location>
        <begin position="1"/>
        <end position="21"/>
    </location>
</feature>
<dbReference type="PANTHER" id="PTHR35038">
    <property type="entry name" value="DISSIMILATORY SULFITE REDUCTASE SIRA"/>
    <property type="match status" value="1"/>
</dbReference>
<dbReference type="Pfam" id="PF13435">
    <property type="entry name" value="Cytochrome_C554"/>
    <property type="match status" value="1"/>
</dbReference>
<protein>
    <submittedName>
        <fullName evidence="4">Cytochrome c554 and c-prime</fullName>
    </submittedName>
</protein>
<evidence type="ECO:0000256" key="1">
    <source>
        <dbReference type="ARBA" id="ARBA00022729"/>
    </source>
</evidence>
<dbReference type="EMBL" id="FNEM01000001">
    <property type="protein sequence ID" value="SDI29711.1"/>
    <property type="molecule type" value="Genomic_DNA"/>
</dbReference>
<feature type="domain" description="Cytochrome c-552/4" evidence="3">
    <location>
        <begin position="248"/>
        <end position="301"/>
    </location>
</feature>
<dbReference type="Pfam" id="PF17963">
    <property type="entry name" value="Big_9"/>
    <property type="match status" value="1"/>
</dbReference>
<evidence type="ECO:0000256" key="2">
    <source>
        <dbReference type="SAM" id="SignalP"/>
    </source>
</evidence>
<organism evidence="4 5">
    <name type="scientific">Ferrimonas sediminum</name>
    <dbReference type="NCBI Taxonomy" id="718193"/>
    <lineage>
        <taxon>Bacteria</taxon>
        <taxon>Pseudomonadati</taxon>
        <taxon>Pseudomonadota</taxon>
        <taxon>Gammaproteobacteria</taxon>
        <taxon>Alteromonadales</taxon>
        <taxon>Ferrimonadaceae</taxon>
        <taxon>Ferrimonas</taxon>
    </lineage>
</organism>
<dbReference type="Gene3D" id="1.10.1130.10">
    <property type="entry name" value="Flavocytochrome C3, Chain A"/>
    <property type="match status" value="1"/>
</dbReference>
<dbReference type="RefSeq" id="WP_176819141.1">
    <property type="nucleotide sequence ID" value="NZ_FNEM01000001.1"/>
</dbReference>
<dbReference type="PROSITE" id="PS51257">
    <property type="entry name" value="PROKAR_LIPOPROTEIN"/>
    <property type="match status" value="1"/>
</dbReference>
<evidence type="ECO:0000259" key="3">
    <source>
        <dbReference type="Pfam" id="PF13435"/>
    </source>
</evidence>
<keyword evidence="5" id="KW-1185">Reference proteome</keyword>
<dbReference type="AlphaFoldDB" id="A0A1G8JF57"/>
<accession>A0A1G8JF57</accession>
<dbReference type="Proteomes" id="UP000199527">
    <property type="component" value="Unassembled WGS sequence"/>
</dbReference>
<sequence length="543" mass="58207">MKTQTKLLATLIAASLLTACSDDDNNAVITDPNTPPVAVEITAETTSNTAIMIDALTQASDADGDTLTLATATATHGTATIKDGQIEYDPAGFFGNDVIDYSVSDGTDATAAQILVTVTKEVVVLEYVGSESCQSCHAEAYAAHQKSGHNFKITKIDGEQPVFPYYEENGVSIDGAMALITNVDADGNEVPTMNTLGAPTSYADVTYTSGGYWKKIRWFDANGHIVTGTSVQYNLYGSDATGNQMSSYHATDVDMIYNCGNCHNTGWKPFTTGEYEQRQDDLAGFGGTFAMAGVQCEACHGAASEHINSPSKDNITRKAEPRTTASLQSETMGYGEAMHCAECHTRDGNRSGGDAGNNYVNGYKTAFPDGEEFGGRIAVKGGLPRHHQGHDELMGIDPDTGLATNPHYNAGMSCDSCHNPHKSTVNMDNDSIHEGAVKSCSTCHQTQDFNDGVVNLHKNFACTDCHMPEAVKNATSTEKNGNLFGDEMIHTFKIDLFNEKGQFTEDGKFMYPYLKDGFACGSCHEAGSKLQSLTDNYGGKIHK</sequence>
<name>A0A1G8JF57_9GAMM</name>
<dbReference type="InterPro" id="IPR051829">
    <property type="entry name" value="Multiheme_Cytochr_ET"/>
</dbReference>
<proteinExistence type="predicted"/>
<gene>
    <name evidence="4" type="ORF">SAMN04488540_10134</name>
</gene>
<dbReference type="PANTHER" id="PTHR35038:SF8">
    <property type="entry name" value="C-TYPE POLYHEME CYTOCHROME OMCC"/>
    <property type="match status" value="1"/>
</dbReference>
<feature type="chain" id="PRO_5011707140" evidence="2">
    <location>
        <begin position="22"/>
        <end position="543"/>
    </location>
</feature>
<reference evidence="5" key="1">
    <citation type="submission" date="2016-10" db="EMBL/GenBank/DDBJ databases">
        <authorList>
            <person name="Varghese N."/>
            <person name="Submissions S."/>
        </authorList>
    </citation>
    <scope>NUCLEOTIDE SEQUENCE [LARGE SCALE GENOMIC DNA]</scope>
    <source>
        <strain evidence="5">DSM 23317</strain>
    </source>
</reference>
<dbReference type="Gene3D" id="2.60.40.2810">
    <property type="match status" value="1"/>
</dbReference>
<evidence type="ECO:0000313" key="4">
    <source>
        <dbReference type="EMBL" id="SDI29711.1"/>
    </source>
</evidence>